<dbReference type="Pfam" id="PF01931">
    <property type="entry name" value="NTPase_I-T"/>
    <property type="match status" value="1"/>
</dbReference>
<evidence type="ECO:0000256" key="10">
    <source>
        <dbReference type="HAMAP-Rule" id="MF_00648"/>
    </source>
</evidence>
<evidence type="ECO:0000256" key="6">
    <source>
        <dbReference type="ARBA" id="ARBA00023080"/>
    </source>
</evidence>
<feature type="binding site" evidence="10">
    <location>
        <position position="75"/>
    </location>
    <ligand>
        <name>Mg(2+)</name>
        <dbReference type="ChEBI" id="CHEBI:18420"/>
    </ligand>
</feature>
<keyword evidence="3 10" id="KW-0547">Nucleotide-binding</keyword>
<comment type="cofactor">
    <cofactor evidence="1">
        <name>Mn(2+)</name>
        <dbReference type="ChEBI" id="CHEBI:29035"/>
    </cofactor>
</comment>
<organism evidence="12 13">
    <name type="scientific">Carboxydichorda subterranea</name>
    <dbReference type="NCBI Taxonomy" id="3109565"/>
    <lineage>
        <taxon>Bacteria</taxon>
        <taxon>Bacillati</taxon>
        <taxon>Bacillota</taxon>
        <taxon>Limnochordia</taxon>
        <taxon>Limnochordales</taxon>
        <taxon>Geochordaceae</taxon>
        <taxon>Carboxydichorda</taxon>
    </lineage>
</organism>
<comment type="catalytic activity">
    <reaction evidence="8 10">
        <text>ITP + H2O = IDP + phosphate + H(+)</text>
        <dbReference type="Rhea" id="RHEA:28330"/>
        <dbReference type="ChEBI" id="CHEBI:15377"/>
        <dbReference type="ChEBI" id="CHEBI:15378"/>
        <dbReference type="ChEBI" id="CHEBI:43474"/>
        <dbReference type="ChEBI" id="CHEBI:58280"/>
        <dbReference type="ChEBI" id="CHEBI:61402"/>
        <dbReference type="EC" id="3.6.1.73"/>
    </reaction>
</comment>
<dbReference type="HAMAP" id="MF_00648">
    <property type="entry name" value="Non_canon_purine_NTPase_YjjX"/>
    <property type="match status" value="1"/>
</dbReference>
<comment type="caution">
    <text evidence="10">Lacks conserved residue(s) required for the propagation of feature annotation.</text>
</comment>
<dbReference type="GO" id="GO:0016787">
    <property type="term" value="F:hydrolase activity"/>
    <property type="evidence" value="ECO:0007669"/>
    <property type="project" value="UniProtKB-KW"/>
</dbReference>
<dbReference type="InterPro" id="IPR050299">
    <property type="entry name" value="YjjX_NTPase"/>
</dbReference>
<dbReference type="PANTHER" id="PTHR34699:SF2">
    <property type="entry name" value="NON-CANONICAL PURINE NTP PHOSPHATASE_PRRC1 DOMAIN-CONTAINING PROTEIN"/>
    <property type="match status" value="1"/>
</dbReference>
<comment type="function">
    <text evidence="10">Phosphatase that hydrolyzes non-canonical purine nucleotides such as XTP and ITP to their respective diphosphate derivatives. Probably excludes non-canonical purines from DNA/RNA precursor pool, thus preventing their incorporation into DNA/RNA and avoiding chromosomal lesions.</text>
</comment>
<dbReference type="NCBIfam" id="TIGR00258">
    <property type="entry name" value="inosine/xanthosine triphosphatase"/>
    <property type="match status" value="1"/>
</dbReference>
<keyword evidence="2 10" id="KW-0479">Metal-binding</keyword>
<keyword evidence="4 10" id="KW-0378">Hydrolase</keyword>
<dbReference type="EMBL" id="CP141615">
    <property type="protein sequence ID" value="WRP17363.1"/>
    <property type="molecule type" value="Genomic_DNA"/>
</dbReference>
<evidence type="ECO:0000313" key="13">
    <source>
        <dbReference type="Proteomes" id="UP001332192"/>
    </source>
</evidence>
<dbReference type="PANTHER" id="PTHR34699">
    <property type="match status" value="1"/>
</dbReference>
<dbReference type="SUPFAM" id="SSF52972">
    <property type="entry name" value="ITPase-like"/>
    <property type="match status" value="1"/>
</dbReference>
<reference evidence="12 13" key="1">
    <citation type="journal article" date="2024" name="Front. Microbiol.">
        <title>Novel thermophilic genera Geochorda gen. nov. and Carboxydochorda gen. nov. from the deep terrestrial subsurface reveal the ecophysiological diversity in the class Limnochordia.</title>
        <authorList>
            <person name="Karnachuk O.V."/>
            <person name="Lukina A.P."/>
            <person name="Avakyan M.R."/>
            <person name="Kadnikov V.V."/>
            <person name="Begmatov S."/>
            <person name="Beletsky A.V."/>
            <person name="Vlasova K.G."/>
            <person name="Novikov A.A."/>
            <person name="Shcherbakova V.A."/>
            <person name="Mardanov A.V."/>
            <person name="Ravin N.V."/>
        </authorList>
    </citation>
    <scope>NUCLEOTIDE SEQUENCE [LARGE SCALE GENOMIC DNA]</scope>
    <source>
        <strain evidence="12 13">L945</strain>
    </source>
</reference>
<keyword evidence="13" id="KW-1185">Reference proteome</keyword>
<evidence type="ECO:0000256" key="5">
    <source>
        <dbReference type="ARBA" id="ARBA00022842"/>
    </source>
</evidence>
<comment type="similarity">
    <text evidence="10">Belongs to the YjjX NTPase family.</text>
</comment>
<dbReference type="InterPro" id="IPR002786">
    <property type="entry name" value="Non_canon_purine_NTPase"/>
</dbReference>
<evidence type="ECO:0000256" key="1">
    <source>
        <dbReference type="ARBA" id="ARBA00001936"/>
    </source>
</evidence>
<evidence type="ECO:0000256" key="3">
    <source>
        <dbReference type="ARBA" id="ARBA00022741"/>
    </source>
</evidence>
<protein>
    <recommendedName>
        <fullName evidence="10">Probable inosine/xanthosine triphosphatase</fullName>
        <shortName evidence="10">ITPase/XTPase</shortName>
        <ecNumber evidence="10">3.6.1.73</ecNumber>
    </recommendedName>
    <alternativeName>
        <fullName evidence="10">Non-canonical purine NTP phosphatase</fullName>
    </alternativeName>
    <alternativeName>
        <fullName evidence="10">Non-standard purine NTP phosphatase</fullName>
    </alternativeName>
    <alternativeName>
        <fullName evidence="10">Nucleoside-triphosphate phosphatase</fullName>
        <shortName evidence="10">NTPase</shortName>
    </alternativeName>
</protein>
<keyword evidence="6 10" id="KW-0546">Nucleotide metabolism</keyword>
<evidence type="ECO:0000313" key="12">
    <source>
        <dbReference type="EMBL" id="WRP17363.1"/>
    </source>
</evidence>
<proteinExistence type="inferred from homology"/>
<feature type="binding site" evidence="10">
    <location>
        <begin position="16"/>
        <end position="21"/>
    </location>
    <ligand>
        <name>substrate</name>
    </ligand>
</feature>
<keyword evidence="5 10" id="KW-0460">Magnesium</keyword>
<evidence type="ECO:0000259" key="11">
    <source>
        <dbReference type="Pfam" id="PF01931"/>
    </source>
</evidence>
<sequence length="192" mass="20274">MTGPSAWGPRTVAVGSTNPAKVEAVRQVLRELFGERVALVGVDVPSGVSPQPLSWDETLRGARGRAEGALREVPEATWGVGVEGGVHLEPDGRGWLVTIAAVADRRGRISHGEGLRLLLPDRMVEALRSGQELARVVDAHFPGGDARVEPGAVGYLTRGLITRTQLVRVAVVAALAPRLFPELYPSLAPSGS</sequence>
<evidence type="ECO:0000256" key="2">
    <source>
        <dbReference type="ARBA" id="ARBA00022723"/>
    </source>
</evidence>
<dbReference type="Gene3D" id="3.90.950.10">
    <property type="match status" value="1"/>
</dbReference>
<dbReference type="InterPro" id="IPR029001">
    <property type="entry name" value="ITPase-like_fam"/>
</dbReference>
<gene>
    <name evidence="12" type="primary">yjjX</name>
    <name evidence="12" type="ORF">U7230_14980</name>
</gene>
<accession>A0ABZ1BXD1</accession>
<dbReference type="RefSeq" id="WP_324716634.1">
    <property type="nucleotide sequence ID" value="NZ_CP141615.1"/>
</dbReference>
<feature type="binding site" evidence="10">
    <location>
        <begin position="75"/>
        <end position="76"/>
    </location>
    <ligand>
        <name>substrate</name>
    </ligand>
</feature>
<dbReference type="InterPro" id="IPR026533">
    <property type="entry name" value="NTPase/PRRC1"/>
</dbReference>
<name>A0ABZ1BXD1_9FIRM</name>
<evidence type="ECO:0000256" key="4">
    <source>
        <dbReference type="ARBA" id="ARBA00022801"/>
    </source>
</evidence>
<comment type="subunit">
    <text evidence="10">Homodimer.</text>
</comment>
<comment type="catalytic activity">
    <reaction evidence="9 10">
        <text>XTP + H2O = XDP + phosphate + H(+)</text>
        <dbReference type="Rhea" id="RHEA:28406"/>
        <dbReference type="ChEBI" id="CHEBI:15377"/>
        <dbReference type="ChEBI" id="CHEBI:15378"/>
        <dbReference type="ChEBI" id="CHEBI:43474"/>
        <dbReference type="ChEBI" id="CHEBI:59884"/>
        <dbReference type="ChEBI" id="CHEBI:61314"/>
        <dbReference type="EC" id="3.6.1.73"/>
    </reaction>
</comment>
<dbReference type="EC" id="3.6.1.73" evidence="10"/>
<evidence type="ECO:0000256" key="9">
    <source>
        <dbReference type="ARBA" id="ARBA00048781"/>
    </source>
</evidence>
<feature type="domain" description="Non-canonical purine NTP phosphatase/PRRC1" evidence="11">
    <location>
        <begin position="15"/>
        <end position="179"/>
    </location>
</feature>
<comment type="cofactor">
    <cofactor evidence="10">
        <name>Mg(2+)</name>
        <dbReference type="ChEBI" id="CHEBI:18420"/>
    </cofactor>
    <cofactor evidence="10">
        <name>Mn(2+)</name>
        <dbReference type="ChEBI" id="CHEBI:29035"/>
    </cofactor>
    <text evidence="10">Binds 1 divalent metal cation per subunit; can use either Mg(2+) or Mn(2+).</text>
</comment>
<keyword evidence="7 10" id="KW-0464">Manganese</keyword>
<evidence type="ECO:0000256" key="7">
    <source>
        <dbReference type="ARBA" id="ARBA00023211"/>
    </source>
</evidence>
<dbReference type="Proteomes" id="UP001332192">
    <property type="component" value="Chromosome"/>
</dbReference>
<evidence type="ECO:0000256" key="8">
    <source>
        <dbReference type="ARBA" id="ARBA00048174"/>
    </source>
</evidence>